<organism evidence="1 2">
    <name type="scientific">Desmophyllum pertusum</name>
    <dbReference type="NCBI Taxonomy" id="174260"/>
    <lineage>
        <taxon>Eukaryota</taxon>
        <taxon>Metazoa</taxon>
        <taxon>Cnidaria</taxon>
        <taxon>Anthozoa</taxon>
        <taxon>Hexacorallia</taxon>
        <taxon>Scleractinia</taxon>
        <taxon>Caryophylliina</taxon>
        <taxon>Caryophylliidae</taxon>
        <taxon>Desmophyllum</taxon>
    </lineage>
</organism>
<dbReference type="Proteomes" id="UP001163046">
    <property type="component" value="Unassembled WGS sequence"/>
</dbReference>
<protein>
    <submittedName>
        <fullName evidence="1">Uncharacterized protein</fullName>
    </submittedName>
</protein>
<dbReference type="AlphaFoldDB" id="A0A9X0CHR2"/>
<reference evidence="1" key="1">
    <citation type="submission" date="2023-01" db="EMBL/GenBank/DDBJ databases">
        <title>Genome assembly of the deep-sea coral Lophelia pertusa.</title>
        <authorList>
            <person name="Herrera S."/>
            <person name="Cordes E."/>
        </authorList>
    </citation>
    <scope>NUCLEOTIDE SEQUENCE</scope>
    <source>
        <strain evidence="1">USNM1676648</strain>
        <tissue evidence="1">Polyp</tissue>
    </source>
</reference>
<proteinExistence type="predicted"/>
<dbReference type="OrthoDB" id="5975501at2759"/>
<comment type="caution">
    <text evidence="1">The sequence shown here is derived from an EMBL/GenBank/DDBJ whole genome shotgun (WGS) entry which is preliminary data.</text>
</comment>
<gene>
    <name evidence="1" type="ORF">OS493_009954</name>
</gene>
<evidence type="ECO:0000313" key="2">
    <source>
        <dbReference type="Proteomes" id="UP001163046"/>
    </source>
</evidence>
<evidence type="ECO:0000313" key="1">
    <source>
        <dbReference type="EMBL" id="KAJ7337102.1"/>
    </source>
</evidence>
<sequence length="184" mass="20998">MNSADPDPSTAADSEERELIEKLLESSENQEIEEDFDRVVFTSSWDEVACGWKDTAPNVRYISSADRKKKTKEKYWRISPDSESHYAKVKRLAGMITNSNANSVSEINNVKAGGINWPGNRTLKTNMRNFQNADVLSYDTPCWRYIIDPRTLNYVERTPLQVLRNMPGNSISIRTKLLCSRMVG</sequence>
<dbReference type="EMBL" id="MU827781">
    <property type="protein sequence ID" value="KAJ7337102.1"/>
    <property type="molecule type" value="Genomic_DNA"/>
</dbReference>
<accession>A0A9X0CHR2</accession>
<name>A0A9X0CHR2_9CNID</name>
<keyword evidence="2" id="KW-1185">Reference proteome</keyword>